<dbReference type="InterPro" id="IPR026406">
    <property type="entry name" value="Ver/Plancto_CHP"/>
</dbReference>
<organism evidence="2">
    <name type="scientific">Eiseniibacteriota bacterium</name>
    <dbReference type="NCBI Taxonomy" id="2212470"/>
    <lineage>
        <taxon>Bacteria</taxon>
        <taxon>Candidatus Eiseniibacteriota</taxon>
    </lineage>
</organism>
<comment type="caution">
    <text evidence="2">The sequence shown here is derived from an EMBL/GenBank/DDBJ whole genome shotgun (WGS) entry which is preliminary data.</text>
</comment>
<evidence type="ECO:0000313" key="2">
    <source>
        <dbReference type="EMBL" id="HGZ42879.1"/>
    </source>
</evidence>
<dbReference type="NCBIfam" id="TIGR04138">
    <property type="entry name" value="Plancto_Ver_chp"/>
    <property type="match status" value="1"/>
</dbReference>
<accession>A0A832I1B0</accession>
<sequence length="137" mass="15237">MDDPEHDFWHAVDAIRERDPRYRREAYAFLMAALGHAVASLPAERRMDPQRRHLSGGELVDGAVALARREFGVMAPTVFREWGVTRAEDLGVMVFQLVEAGQLSARPEDRLEDFAGGPDLLERLGDEARTGPGPARA</sequence>
<feature type="region of interest" description="Disordered" evidence="1">
    <location>
        <begin position="110"/>
        <end position="137"/>
    </location>
</feature>
<protein>
    <submittedName>
        <fullName evidence="2">Uncharacterized protein</fullName>
    </submittedName>
</protein>
<evidence type="ECO:0000256" key="1">
    <source>
        <dbReference type="SAM" id="MobiDB-lite"/>
    </source>
</evidence>
<name>A0A832I1B0_UNCEI</name>
<dbReference type="EMBL" id="DSQF01000012">
    <property type="protein sequence ID" value="HGZ42879.1"/>
    <property type="molecule type" value="Genomic_DNA"/>
</dbReference>
<gene>
    <name evidence="2" type="ORF">ENR23_05525</name>
</gene>
<dbReference type="AlphaFoldDB" id="A0A832I1B0"/>
<proteinExistence type="predicted"/>
<feature type="compositionally biased region" description="Basic and acidic residues" evidence="1">
    <location>
        <begin position="120"/>
        <end position="129"/>
    </location>
</feature>
<reference evidence="2" key="1">
    <citation type="journal article" date="2020" name="mSystems">
        <title>Genome- and Community-Level Interaction Insights into Carbon Utilization and Element Cycling Functions of Hydrothermarchaeota in Hydrothermal Sediment.</title>
        <authorList>
            <person name="Zhou Z."/>
            <person name="Liu Y."/>
            <person name="Xu W."/>
            <person name="Pan J."/>
            <person name="Luo Z.H."/>
            <person name="Li M."/>
        </authorList>
    </citation>
    <scope>NUCLEOTIDE SEQUENCE [LARGE SCALE GENOMIC DNA]</scope>
    <source>
        <strain evidence="2">SpSt-381</strain>
    </source>
</reference>